<feature type="domain" description="DUF6604" evidence="2">
    <location>
        <begin position="58"/>
        <end position="225"/>
    </location>
</feature>
<gene>
    <name evidence="3" type="ORF">Cvel_17144</name>
</gene>
<reference evidence="3" key="1">
    <citation type="submission" date="2014-11" db="EMBL/GenBank/DDBJ databases">
        <authorList>
            <person name="Otto D Thomas"/>
            <person name="Naeem Raeece"/>
        </authorList>
    </citation>
    <scope>NUCLEOTIDE SEQUENCE</scope>
</reference>
<dbReference type="EMBL" id="CDMZ01000390">
    <property type="protein sequence ID" value="CEM13224.1"/>
    <property type="molecule type" value="Genomic_DNA"/>
</dbReference>
<feature type="compositionally biased region" description="Basic and acidic residues" evidence="1">
    <location>
        <begin position="139"/>
        <end position="155"/>
    </location>
</feature>
<evidence type="ECO:0000256" key="1">
    <source>
        <dbReference type="SAM" id="MobiDB-lite"/>
    </source>
</evidence>
<dbReference type="Pfam" id="PF20253">
    <property type="entry name" value="DUF6604"/>
    <property type="match status" value="1"/>
</dbReference>
<dbReference type="InterPro" id="IPR046539">
    <property type="entry name" value="DUF6604"/>
</dbReference>
<sequence length="230" mass="25428">MIGNMTSHTGFPPAKRLASVVALQLALVMQITKNNDEQVLVLRLVARLTDAQQEVGSEIAGAPSGLKPSTLKRAADEILSRSIEAPLNVLLALDKSIRLRTEVSMLLKDAEETPEGEAHSFFIYALDRLRQRLSPVGKHQPDSGEDPRHGEDLRKKQNTYVVLATHAQQTEGEDEQTEAVIDEDFPSVPSEMPSEWDVLPGRESKEFKLAMQALSLLLDLHELSVMVSNE</sequence>
<proteinExistence type="predicted"/>
<dbReference type="VEuPathDB" id="CryptoDB:Cvel_17144"/>
<protein>
    <recommendedName>
        <fullName evidence="2">DUF6604 domain-containing protein</fullName>
    </recommendedName>
</protein>
<evidence type="ECO:0000259" key="2">
    <source>
        <dbReference type="Pfam" id="PF20253"/>
    </source>
</evidence>
<evidence type="ECO:0000313" key="3">
    <source>
        <dbReference type="EMBL" id="CEM13224.1"/>
    </source>
</evidence>
<dbReference type="AlphaFoldDB" id="A0A0G4FIB8"/>
<accession>A0A0G4FIB8</accession>
<organism evidence="3">
    <name type="scientific">Chromera velia CCMP2878</name>
    <dbReference type="NCBI Taxonomy" id="1169474"/>
    <lineage>
        <taxon>Eukaryota</taxon>
        <taxon>Sar</taxon>
        <taxon>Alveolata</taxon>
        <taxon>Colpodellida</taxon>
        <taxon>Chromeraceae</taxon>
        <taxon>Chromera</taxon>
    </lineage>
</organism>
<feature type="region of interest" description="Disordered" evidence="1">
    <location>
        <begin position="135"/>
        <end position="155"/>
    </location>
</feature>
<name>A0A0G4FIB8_9ALVE</name>